<dbReference type="InterPro" id="IPR032465">
    <property type="entry name" value="ACMSD"/>
</dbReference>
<dbReference type="InterPro" id="IPR006680">
    <property type="entry name" value="Amidohydro-rel"/>
</dbReference>
<dbReference type="GO" id="GO:0016831">
    <property type="term" value="F:carboxy-lyase activity"/>
    <property type="evidence" value="ECO:0007669"/>
    <property type="project" value="InterPro"/>
</dbReference>
<reference evidence="3" key="1">
    <citation type="submission" date="2020-05" db="EMBL/GenBank/DDBJ databases">
        <authorList>
            <person name="Chiriac C."/>
            <person name="Salcher M."/>
            <person name="Ghai R."/>
            <person name="Kavagutti S V."/>
        </authorList>
    </citation>
    <scope>NUCLEOTIDE SEQUENCE</scope>
</reference>
<evidence type="ECO:0000256" key="1">
    <source>
        <dbReference type="ARBA" id="ARBA00023239"/>
    </source>
</evidence>
<dbReference type="InterPro" id="IPR032466">
    <property type="entry name" value="Metal_Hydrolase"/>
</dbReference>
<dbReference type="GO" id="GO:0019748">
    <property type="term" value="P:secondary metabolic process"/>
    <property type="evidence" value="ECO:0007669"/>
    <property type="project" value="TreeGrafter"/>
</dbReference>
<dbReference type="SUPFAM" id="SSF51556">
    <property type="entry name" value="Metallo-dependent hydrolases"/>
    <property type="match status" value="1"/>
</dbReference>
<dbReference type="GO" id="GO:0016787">
    <property type="term" value="F:hydrolase activity"/>
    <property type="evidence" value="ECO:0007669"/>
    <property type="project" value="InterPro"/>
</dbReference>
<organism evidence="3">
    <name type="scientific">freshwater metagenome</name>
    <dbReference type="NCBI Taxonomy" id="449393"/>
    <lineage>
        <taxon>unclassified sequences</taxon>
        <taxon>metagenomes</taxon>
        <taxon>ecological metagenomes</taxon>
    </lineage>
</organism>
<dbReference type="Gene3D" id="3.20.20.140">
    <property type="entry name" value="Metal-dependent hydrolases"/>
    <property type="match status" value="1"/>
</dbReference>
<gene>
    <name evidence="3" type="ORF">UFOPK2366_00301</name>
</gene>
<dbReference type="AlphaFoldDB" id="A0A6J6N733"/>
<dbReference type="PANTHER" id="PTHR21240">
    <property type="entry name" value="2-AMINO-3-CARBOXYLMUCONATE-6-SEMIALDEHYDE DECARBOXYLASE"/>
    <property type="match status" value="1"/>
</dbReference>
<dbReference type="Pfam" id="PF04909">
    <property type="entry name" value="Amidohydro_2"/>
    <property type="match status" value="1"/>
</dbReference>
<sequence length="396" mass="44767">MGDSQPQLDFKPFDADNHYYEALDAFTRHVPKAMQPRCVQWSEIDGRKYHVVGGRVSRVVANATFDPVAKAGAMHEYFRGNPNGRNPLEMLADREPIPAAYRNRDARLAVLDQQNLEACWLFPTLGILYEELLKHDIEAVTTTFTAFNRWLDEDWGCNYQNRIYAAPYITLADPDWAIKELEWALDRGARCIIMRPAAPTTASGPRAVSNPMFDPFWARVNEAGITVVAHAGDSGYSSNGYAVDGFGATFSGGYGPSVKAFHIERAAYDFLITLSFDKLFERFPNLRIASVENGSEFLPDLVRKLRSYNGRMPGYFKQDPLELFRQHVWINPFWEDNPVEIAQIVGADRVLFGSDWPHIEGMPQPLDYLGELTSFSDADRLLIMRDNVRGLTKLAA</sequence>
<dbReference type="GO" id="GO:0005737">
    <property type="term" value="C:cytoplasm"/>
    <property type="evidence" value="ECO:0007669"/>
    <property type="project" value="TreeGrafter"/>
</dbReference>
<proteinExistence type="predicted"/>
<name>A0A6J6N733_9ZZZZ</name>
<protein>
    <submittedName>
        <fullName evidence="3">Unannotated protein</fullName>
    </submittedName>
</protein>
<accession>A0A6J6N733</accession>
<dbReference type="PANTHER" id="PTHR21240:SF28">
    <property type="entry name" value="ISO-OROTATE DECARBOXYLASE (EUROFUNG)"/>
    <property type="match status" value="1"/>
</dbReference>
<evidence type="ECO:0000313" key="3">
    <source>
        <dbReference type="EMBL" id="CAB4682450.1"/>
    </source>
</evidence>
<keyword evidence="1" id="KW-0456">Lyase</keyword>
<feature type="domain" description="Amidohydrolase-related" evidence="2">
    <location>
        <begin position="136"/>
        <end position="387"/>
    </location>
</feature>
<dbReference type="EMBL" id="CAEZXM010000035">
    <property type="protein sequence ID" value="CAB4682450.1"/>
    <property type="molecule type" value="Genomic_DNA"/>
</dbReference>
<evidence type="ECO:0000259" key="2">
    <source>
        <dbReference type="Pfam" id="PF04909"/>
    </source>
</evidence>